<dbReference type="Proteomes" id="UP000078046">
    <property type="component" value="Unassembled WGS sequence"/>
</dbReference>
<protein>
    <submittedName>
        <fullName evidence="4">Syntaxin-12</fullName>
    </submittedName>
</protein>
<dbReference type="PANTHER" id="PTHR19957">
    <property type="entry name" value="SYNTAXIN"/>
    <property type="match status" value="1"/>
</dbReference>
<evidence type="ECO:0000256" key="2">
    <source>
        <dbReference type="SAM" id="Phobius"/>
    </source>
</evidence>
<dbReference type="InterPro" id="IPR000727">
    <property type="entry name" value="T_SNARE_dom"/>
</dbReference>
<reference evidence="4 5" key="1">
    <citation type="submission" date="2016-04" db="EMBL/GenBank/DDBJ databases">
        <title>The genome of Intoshia linei affirms orthonectids as highly simplified spiralians.</title>
        <authorList>
            <person name="Mikhailov K.V."/>
            <person name="Slusarev G.S."/>
            <person name="Nikitin M.A."/>
            <person name="Logacheva M.D."/>
            <person name="Penin A."/>
            <person name="Aleoshin V."/>
            <person name="Panchin Y.V."/>
        </authorList>
    </citation>
    <scope>NUCLEOTIDE SEQUENCE [LARGE SCALE GENOMIC DNA]</scope>
    <source>
        <strain evidence="4">Intl2013</strain>
        <tissue evidence="4">Whole animal</tissue>
    </source>
</reference>
<dbReference type="GO" id="GO:0000149">
    <property type="term" value="F:SNARE binding"/>
    <property type="evidence" value="ECO:0007669"/>
    <property type="project" value="TreeGrafter"/>
</dbReference>
<keyword evidence="2" id="KW-1133">Transmembrane helix</keyword>
<dbReference type="GO" id="GO:0005484">
    <property type="term" value="F:SNAP receptor activity"/>
    <property type="evidence" value="ECO:0007669"/>
    <property type="project" value="TreeGrafter"/>
</dbReference>
<dbReference type="InterPro" id="IPR010989">
    <property type="entry name" value="SNARE"/>
</dbReference>
<evidence type="ECO:0000256" key="1">
    <source>
        <dbReference type="ARBA" id="ARBA00009063"/>
    </source>
</evidence>
<dbReference type="GO" id="GO:0012505">
    <property type="term" value="C:endomembrane system"/>
    <property type="evidence" value="ECO:0007669"/>
    <property type="project" value="TreeGrafter"/>
</dbReference>
<gene>
    <name evidence="4" type="ORF">A3Q56_02737</name>
</gene>
<dbReference type="InterPro" id="IPR045242">
    <property type="entry name" value="Syntaxin"/>
</dbReference>
<feature type="transmembrane region" description="Helical" evidence="2">
    <location>
        <begin position="213"/>
        <end position="234"/>
    </location>
</feature>
<feature type="domain" description="T-SNARE coiled-coil homology" evidence="3">
    <location>
        <begin position="139"/>
        <end position="201"/>
    </location>
</feature>
<evidence type="ECO:0000259" key="3">
    <source>
        <dbReference type="PROSITE" id="PS50192"/>
    </source>
</evidence>
<dbReference type="GO" id="GO:0048278">
    <property type="term" value="P:vesicle docking"/>
    <property type="evidence" value="ECO:0007669"/>
    <property type="project" value="TreeGrafter"/>
</dbReference>
<evidence type="ECO:0000313" key="4">
    <source>
        <dbReference type="EMBL" id="OAF69482.1"/>
    </source>
</evidence>
<evidence type="ECO:0000313" key="5">
    <source>
        <dbReference type="Proteomes" id="UP000078046"/>
    </source>
</evidence>
<comment type="caution">
    <text evidence="4">The sequence shown here is derived from an EMBL/GenBank/DDBJ whole genome shotgun (WGS) entry which is preliminary data.</text>
</comment>
<name>A0A177B713_9BILA</name>
<dbReference type="Gene3D" id="1.20.58.70">
    <property type="match status" value="1"/>
</dbReference>
<dbReference type="Pfam" id="PF05739">
    <property type="entry name" value="SNARE"/>
    <property type="match status" value="1"/>
</dbReference>
<dbReference type="InterPro" id="IPR006011">
    <property type="entry name" value="Syntaxin_N"/>
</dbReference>
<accession>A0A177B713</accession>
<sequence>MSNFGYQIDIINKKIFELRNKTTILENYHKKLASNRKTSTIDSIHQVENSCNEIVSNVLYLFQQLKKNFIFDKYQTGEYEKLKENYKTVIQNYTILQNQILNNLKTNNENFAEWNDNDNDSSPLINGNPFKKDMKQQTIQQFKDEDAAIKRLESDVLIINDIFVNLNKVVNEQGIVIDTIEDNIVSTHIQTEKANEDLTEAAISKEKTRRNKLIITVVLSLFALILVLILYFALR</sequence>
<keyword evidence="2" id="KW-0812">Transmembrane</keyword>
<dbReference type="AlphaFoldDB" id="A0A177B713"/>
<keyword evidence="2" id="KW-0472">Membrane</keyword>
<proteinExistence type="inferred from homology"/>
<dbReference type="Gene3D" id="1.20.5.110">
    <property type="match status" value="1"/>
</dbReference>
<dbReference type="GO" id="GO:0031201">
    <property type="term" value="C:SNARE complex"/>
    <property type="evidence" value="ECO:0007669"/>
    <property type="project" value="TreeGrafter"/>
</dbReference>
<keyword evidence="5" id="KW-1185">Reference proteome</keyword>
<organism evidence="4 5">
    <name type="scientific">Intoshia linei</name>
    <dbReference type="NCBI Taxonomy" id="1819745"/>
    <lineage>
        <taxon>Eukaryota</taxon>
        <taxon>Metazoa</taxon>
        <taxon>Spiralia</taxon>
        <taxon>Lophotrochozoa</taxon>
        <taxon>Mesozoa</taxon>
        <taxon>Orthonectida</taxon>
        <taxon>Rhopaluridae</taxon>
        <taxon>Intoshia</taxon>
    </lineage>
</organism>
<comment type="similarity">
    <text evidence="1">Belongs to the syntaxin family.</text>
</comment>
<dbReference type="SMART" id="SM00397">
    <property type="entry name" value="t_SNARE"/>
    <property type="match status" value="1"/>
</dbReference>
<dbReference type="OrthoDB" id="364348at2759"/>
<dbReference type="PANTHER" id="PTHR19957:SF38">
    <property type="entry name" value="LD27581P"/>
    <property type="match status" value="1"/>
</dbReference>
<dbReference type="GO" id="GO:0006886">
    <property type="term" value="P:intracellular protein transport"/>
    <property type="evidence" value="ECO:0007669"/>
    <property type="project" value="TreeGrafter"/>
</dbReference>
<dbReference type="EMBL" id="LWCA01000273">
    <property type="protein sequence ID" value="OAF69482.1"/>
    <property type="molecule type" value="Genomic_DNA"/>
</dbReference>
<dbReference type="GO" id="GO:0006906">
    <property type="term" value="P:vesicle fusion"/>
    <property type="evidence" value="ECO:0007669"/>
    <property type="project" value="TreeGrafter"/>
</dbReference>
<dbReference type="SUPFAM" id="SSF47661">
    <property type="entry name" value="t-snare proteins"/>
    <property type="match status" value="1"/>
</dbReference>
<dbReference type="PROSITE" id="PS50192">
    <property type="entry name" value="T_SNARE"/>
    <property type="match status" value="1"/>
</dbReference>
<dbReference type="Pfam" id="PF14523">
    <property type="entry name" value="Syntaxin_2"/>
    <property type="match status" value="1"/>
</dbReference>